<feature type="compositionally biased region" description="Basic residues" evidence="1">
    <location>
        <begin position="1"/>
        <end position="13"/>
    </location>
</feature>
<dbReference type="Proteomes" id="UP000070700">
    <property type="component" value="Unassembled WGS sequence"/>
</dbReference>
<dbReference type="RefSeq" id="XP_018061915.1">
    <property type="nucleotide sequence ID" value="XM_018213704.1"/>
</dbReference>
<gene>
    <name evidence="3" type="ORF">LY89DRAFT_677777</name>
</gene>
<keyword evidence="4" id="KW-1185">Reference proteome</keyword>
<dbReference type="PANTHER" id="PTHR35910:SF6">
    <property type="entry name" value="2EXR DOMAIN-CONTAINING PROTEIN"/>
    <property type="match status" value="1"/>
</dbReference>
<evidence type="ECO:0000259" key="2">
    <source>
        <dbReference type="Pfam" id="PF20150"/>
    </source>
</evidence>
<dbReference type="OrthoDB" id="3469466at2759"/>
<name>A0A132B573_MOLSC</name>
<accession>A0A132B573</accession>
<proteinExistence type="predicted"/>
<dbReference type="GeneID" id="28823430"/>
<protein>
    <recommendedName>
        <fullName evidence="2">2EXR domain-containing protein</fullName>
    </recommendedName>
</protein>
<dbReference type="Pfam" id="PF20150">
    <property type="entry name" value="2EXR"/>
    <property type="match status" value="1"/>
</dbReference>
<evidence type="ECO:0000313" key="3">
    <source>
        <dbReference type="EMBL" id="KUJ07560.1"/>
    </source>
</evidence>
<dbReference type="AlphaFoldDB" id="A0A132B573"/>
<evidence type="ECO:0000256" key="1">
    <source>
        <dbReference type="SAM" id="MobiDB-lite"/>
    </source>
</evidence>
<feature type="region of interest" description="Disordered" evidence="1">
    <location>
        <begin position="1"/>
        <end position="36"/>
    </location>
</feature>
<dbReference type="InParanoid" id="A0A132B573"/>
<dbReference type="EMBL" id="KQ947439">
    <property type="protein sequence ID" value="KUJ07560.1"/>
    <property type="molecule type" value="Genomic_DNA"/>
</dbReference>
<organism evidence="3 4">
    <name type="scientific">Mollisia scopiformis</name>
    <name type="common">Conifer needle endophyte fungus</name>
    <name type="synonym">Phialocephala scopiformis</name>
    <dbReference type="NCBI Taxonomy" id="149040"/>
    <lineage>
        <taxon>Eukaryota</taxon>
        <taxon>Fungi</taxon>
        <taxon>Dikarya</taxon>
        <taxon>Ascomycota</taxon>
        <taxon>Pezizomycotina</taxon>
        <taxon>Leotiomycetes</taxon>
        <taxon>Helotiales</taxon>
        <taxon>Mollisiaceae</taxon>
        <taxon>Mollisia</taxon>
    </lineage>
</organism>
<dbReference type="KEGG" id="psco:LY89DRAFT_677777"/>
<dbReference type="InterPro" id="IPR045518">
    <property type="entry name" value="2EXR"/>
</dbReference>
<sequence>MPSHPKSKRKSRKQREPREASSALSPTAREPKHATFSPFVRLPPELRIKIWEMTLPEEEFIVVRAHRDKGSKQSLKFSRLSPSPPPLRVVSREAYEVALGRYPYRLPILSAIQSHSIGFGPGDTICFENVEKVVKIILFDNDYASKTMPSWALNIRKLAVCPYEDGYQDGHYRNISFNLVRRAIAQFRGVHTIQKIVLRKTKRHILPELAADQDNMLEVGFVPREGLYLDIDQHNLEIATKRWSAKHVQLAVWLVQCECMEEVQTLDDFLESDPQVFRDGRKSPHI</sequence>
<reference evidence="3 4" key="1">
    <citation type="submission" date="2015-10" db="EMBL/GenBank/DDBJ databases">
        <title>Full genome of DAOMC 229536 Phialocephala scopiformis, a fungal endophyte of spruce producing the potent anti-insectan compound rugulosin.</title>
        <authorList>
            <consortium name="DOE Joint Genome Institute"/>
            <person name="Walker A.K."/>
            <person name="Frasz S.L."/>
            <person name="Seifert K.A."/>
            <person name="Miller J.D."/>
            <person name="Mondo S.J."/>
            <person name="Labutti K."/>
            <person name="Lipzen A."/>
            <person name="Dockter R."/>
            <person name="Kennedy M."/>
            <person name="Grigoriev I.V."/>
            <person name="Spatafora J.W."/>
        </authorList>
    </citation>
    <scope>NUCLEOTIDE SEQUENCE [LARGE SCALE GENOMIC DNA]</scope>
    <source>
        <strain evidence="3 4">CBS 120377</strain>
    </source>
</reference>
<evidence type="ECO:0000313" key="4">
    <source>
        <dbReference type="Proteomes" id="UP000070700"/>
    </source>
</evidence>
<feature type="domain" description="2EXR" evidence="2">
    <location>
        <begin position="36"/>
        <end position="107"/>
    </location>
</feature>
<dbReference type="PANTHER" id="PTHR35910">
    <property type="entry name" value="2EXR DOMAIN-CONTAINING PROTEIN"/>
    <property type="match status" value="1"/>
</dbReference>